<feature type="compositionally biased region" description="Acidic residues" evidence="1">
    <location>
        <begin position="85"/>
        <end position="94"/>
    </location>
</feature>
<evidence type="ECO:0000313" key="3">
    <source>
        <dbReference type="Proteomes" id="UP000037660"/>
    </source>
</evidence>
<dbReference type="AlphaFoldDB" id="A0A0K8P477"/>
<sequence length="106" mass="11338">MSGLNCRPGQRAMIVRGCQFHRCVAQRIGCPVTVSRIVTPASLLGHVMEAVDGPTWELAEAVSCPSGECRGLFLVPDRCLRPFDPDSEPGDAETTELRVEAVGEGA</sequence>
<dbReference type="RefSeq" id="WP_054021293.1">
    <property type="nucleotide sequence ID" value="NZ_BBYR01000045.1"/>
</dbReference>
<dbReference type="STRING" id="1547922.ISF6_3214"/>
<gene>
    <name evidence="2" type="ORF">ISF6_3214</name>
</gene>
<organism evidence="2 3">
    <name type="scientific">Piscinibacter sakaiensis</name>
    <name type="common">Ideonella sakaiensis</name>
    <dbReference type="NCBI Taxonomy" id="1547922"/>
    <lineage>
        <taxon>Bacteria</taxon>
        <taxon>Pseudomonadati</taxon>
        <taxon>Pseudomonadota</taxon>
        <taxon>Betaproteobacteria</taxon>
        <taxon>Burkholderiales</taxon>
        <taxon>Sphaerotilaceae</taxon>
        <taxon>Piscinibacter</taxon>
    </lineage>
</organism>
<dbReference type="EMBL" id="BBYR01000045">
    <property type="protein sequence ID" value="GAP37359.1"/>
    <property type="molecule type" value="Genomic_DNA"/>
</dbReference>
<proteinExistence type="predicted"/>
<keyword evidence="3" id="KW-1185">Reference proteome</keyword>
<accession>A0A0K8P477</accession>
<reference evidence="3" key="1">
    <citation type="submission" date="2015-07" db="EMBL/GenBank/DDBJ databases">
        <title>Discovery of a poly(ethylene terephthalate assimilation.</title>
        <authorList>
            <person name="Yoshida S."/>
            <person name="Hiraga K."/>
            <person name="Takehana T."/>
            <person name="Taniguchi I."/>
            <person name="Yamaji H."/>
            <person name="Maeda Y."/>
            <person name="Toyohara K."/>
            <person name="Miyamoto K."/>
            <person name="Kimura Y."/>
            <person name="Oda K."/>
        </authorList>
    </citation>
    <scope>NUCLEOTIDE SEQUENCE [LARGE SCALE GENOMIC DNA]</scope>
    <source>
        <strain evidence="3">NBRC 110686 / TISTR 2288 / 201-F6</strain>
    </source>
</reference>
<evidence type="ECO:0000256" key="1">
    <source>
        <dbReference type="SAM" id="MobiDB-lite"/>
    </source>
</evidence>
<feature type="region of interest" description="Disordered" evidence="1">
    <location>
        <begin position="84"/>
        <end position="106"/>
    </location>
</feature>
<feature type="compositionally biased region" description="Basic and acidic residues" evidence="1">
    <location>
        <begin position="95"/>
        <end position="106"/>
    </location>
</feature>
<reference evidence="2 3" key="2">
    <citation type="journal article" date="2016" name="Science">
        <title>A bacterium that degrades and assimilates poly(ethylene terephthalate).</title>
        <authorList>
            <person name="Yoshida S."/>
            <person name="Hiraga K."/>
            <person name="Takehana T."/>
            <person name="Taniguchi I."/>
            <person name="Yamaji H."/>
            <person name="Maeda Y."/>
            <person name="Toyohara K."/>
            <person name="Miyamoto K."/>
            <person name="Kimura Y."/>
            <person name="Oda K."/>
        </authorList>
    </citation>
    <scope>NUCLEOTIDE SEQUENCE [LARGE SCALE GENOMIC DNA]</scope>
    <source>
        <strain evidence="3">NBRC 110686 / TISTR 2288 / 201-F6</strain>
    </source>
</reference>
<comment type="caution">
    <text evidence="2">The sequence shown here is derived from an EMBL/GenBank/DDBJ whole genome shotgun (WGS) entry which is preliminary data.</text>
</comment>
<dbReference type="Proteomes" id="UP000037660">
    <property type="component" value="Unassembled WGS sequence"/>
</dbReference>
<name>A0A0K8P477_PISS1</name>
<protein>
    <submittedName>
        <fullName evidence="2">Uncharacterized protein</fullName>
    </submittedName>
</protein>
<evidence type="ECO:0000313" key="2">
    <source>
        <dbReference type="EMBL" id="GAP37359.1"/>
    </source>
</evidence>